<organism evidence="1 2">
    <name type="scientific">Cutibacterium modestum HL044PA1</name>
    <dbReference type="NCBI Taxonomy" id="765109"/>
    <lineage>
        <taxon>Bacteria</taxon>
        <taxon>Bacillati</taxon>
        <taxon>Actinomycetota</taxon>
        <taxon>Actinomycetes</taxon>
        <taxon>Propionibacteriales</taxon>
        <taxon>Propionibacteriaceae</taxon>
        <taxon>Cutibacterium</taxon>
        <taxon>Cutibacterium modestum</taxon>
    </lineage>
</organism>
<dbReference type="Proteomes" id="UP000003179">
    <property type="component" value="Unassembled WGS sequence"/>
</dbReference>
<evidence type="ECO:0000313" key="2">
    <source>
        <dbReference type="Proteomes" id="UP000003179"/>
    </source>
</evidence>
<keyword evidence="2" id="KW-1185">Reference proteome</keyword>
<dbReference type="EMBL" id="ADZU01000019">
    <property type="protein sequence ID" value="EFS92710.1"/>
    <property type="molecule type" value="Genomic_DNA"/>
</dbReference>
<name>A0ABP2K706_9ACTN</name>
<protein>
    <submittedName>
        <fullName evidence="1">Uncharacterized protein</fullName>
    </submittedName>
</protein>
<evidence type="ECO:0000313" key="1">
    <source>
        <dbReference type="EMBL" id="EFS92710.1"/>
    </source>
</evidence>
<reference evidence="1" key="1">
    <citation type="submission" date="2010-08" db="EMBL/GenBank/DDBJ databases">
        <authorList>
            <person name="Weinstock G."/>
            <person name="Sodergren E."/>
            <person name="Clifton S."/>
            <person name="Fulton L."/>
            <person name="Fulton B."/>
            <person name="Courtney L."/>
            <person name="Fronick C."/>
            <person name="Harrison M."/>
            <person name="Strong C."/>
            <person name="Farmer C."/>
            <person name="Delahaunty K."/>
            <person name="Markovic C."/>
            <person name="Hall O."/>
            <person name="Minx P."/>
            <person name="Tomlinson C."/>
            <person name="Mitreva M."/>
            <person name="Hou S."/>
            <person name="Chen J."/>
            <person name="Wollam A."/>
            <person name="Pepin K.H."/>
            <person name="Johnson M."/>
            <person name="Bhonagiri V."/>
            <person name="Zhang X."/>
            <person name="Suruliraj S."/>
            <person name="Warren W."/>
            <person name="Chinwalla A."/>
            <person name="Mardis E.R."/>
            <person name="Wilson R.K."/>
        </authorList>
    </citation>
    <scope>NUCLEOTIDE SEQUENCE [LARGE SCALE GENOMIC DNA]</scope>
    <source>
        <strain evidence="1">HL044PA1</strain>
    </source>
</reference>
<sequence>MWSAFGALECVGRCQVHRKHFETGGKQTTRHSGRDGLYEQLFAGRIAPL</sequence>
<comment type="caution">
    <text evidence="1">The sequence shown here is derived from an EMBL/GenBank/DDBJ whole genome shotgun (WGS) entry which is preliminary data.</text>
</comment>
<accession>A0ABP2K706</accession>
<gene>
    <name evidence="1" type="ORF">HMPREF9607_01241</name>
</gene>
<proteinExistence type="predicted"/>